<dbReference type="EMBL" id="CP162551">
    <property type="protein sequence ID" value="XDI36229.1"/>
    <property type="molecule type" value="Genomic_DNA"/>
</dbReference>
<dbReference type="RefSeq" id="WP_368503698.1">
    <property type="nucleotide sequence ID" value="NZ_CP162551.1"/>
</dbReference>
<dbReference type="InterPro" id="IPR021377">
    <property type="entry name" value="DUF3006"/>
</dbReference>
<reference evidence="1" key="1">
    <citation type="submission" date="2024-07" db="EMBL/GenBank/DDBJ databases">
        <title>Identification and characteristics of an arsenic-resistant bacterial isolate, which belongs to a novel species.</title>
        <authorList>
            <person name="Juszczyk A."/>
            <person name="Kowalczyk A."/>
            <person name="Was K."/>
            <person name="Kosowicz W."/>
            <person name="Budzyn A."/>
            <person name="Latowski D."/>
        </authorList>
    </citation>
    <scope>NUCLEOTIDE SEQUENCE</scope>
    <source>
        <strain evidence="1">As8PL</strain>
    </source>
</reference>
<gene>
    <name evidence="1" type="ORF">AB3N04_16205</name>
</gene>
<name>A0AB39BR78_9BACI</name>
<dbReference type="Pfam" id="PF11213">
    <property type="entry name" value="DUF3006"/>
    <property type="match status" value="1"/>
</dbReference>
<proteinExistence type="predicted"/>
<dbReference type="AlphaFoldDB" id="A0AB39BR78"/>
<evidence type="ECO:0000313" key="1">
    <source>
        <dbReference type="EMBL" id="XDI36229.1"/>
    </source>
</evidence>
<organism evidence="1">
    <name type="scientific">Alkalihalophilus sp. As8PL</name>
    <dbReference type="NCBI Taxonomy" id="3237103"/>
    <lineage>
        <taxon>Bacteria</taxon>
        <taxon>Bacillati</taxon>
        <taxon>Bacillota</taxon>
        <taxon>Bacilli</taxon>
        <taxon>Bacillales</taxon>
        <taxon>Bacillaceae</taxon>
        <taxon>Alkalihalophilus</taxon>
    </lineage>
</organism>
<sequence length="86" mass="9925">MKAILDRIVDGEKAVLLVGPDEKEVILPISSLPQDTLEGDHFQVTFVNDQVVFMEKNQKEEQVTKKRINSTLEQLRANQKSKYKRK</sequence>
<accession>A0AB39BR78</accession>
<protein>
    <submittedName>
        <fullName evidence="1">DUF3006 domain-containing protein</fullName>
    </submittedName>
</protein>